<proteinExistence type="inferred from homology"/>
<protein>
    <recommendedName>
        <fullName evidence="13">Peptidase M16 N-terminal domain-containing protein</fullName>
    </recommendedName>
</protein>
<dbReference type="Gene3D" id="3.30.830.10">
    <property type="entry name" value="Metalloenzyme, LuxS/M16 peptidase-like"/>
    <property type="match status" value="2"/>
</dbReference>
<evidence type="ECO:0000313" key="11">
    <source>
        <dbReference type="EnsemblMetazoa" id="PPAI010933-PA"/>
    </source>
</evidence>
<keyword evidence="2" id="KW-0645">Protease</keyword>
<keyword evidence="4" id="KW-0378">Hydrolase</keyword>
<dbReference type="PANTHER" id="PTHR43690:SF18">
    <property type="entry name" value="INSULIN-DEGRADING ENZYME-RELATED"/>
    <property type="match status" value="1"/>
</dbReference>
<evidence type="ECO:0000256" key="4">
    <source>
        <dbReference type="ARBA" id="ARBA00022801"/>
    </source>
</evidence>
<dbReference type="InterPro" id="IPR007863">
    <property type="entry name" value="Peptidase_M16_C"/>
</dbReference>
<reference evidence="11" key="1">
    <citation type="submission" date="2022-08" db="UniProtKB">
        <authorList>
            <consortium name="EnsemblMetazoa"/>
        </authorList>
    </citation>
    <scope>IDENTIFICATION</scope>
    <source>
        <strain evidence="11">Israel</strain>
    </source>
</reference>
<dbReference type="InterPro" id="IPR011249">
    <property type="entry name" value="Metalloenz_LuxS/M16"/>
</dbReference>
<dbReference type="Proteomes" id="UP000092462">
    <property type="component" value="Unassembled WGS sequence"/>
</dbReference>
<evidence type="ECO:0008006" key="13">
    <source>
        <dbReference type="Google" id="ProtNLM"/>
    </source>
</evidence>
<dbReference type="VEuPathDB" id="VectorBase:PPAPM1_000039"/>
<evidence type="ECO:0000256" key="7">
    <source>
        <dbReference type="RuleBase" id="RU004447"/>
    </source>
</evidence>
<feature type="region of interest" description="Disordered" evidence="8">
    <location>
        <begin position="40"/>
        <end position="83"/>
    </location>
</feature>
<evidence type="ECO:0000256" key="8">
    <source>
        <dbReference type="SAM" id="MobiDB-lite"/>
    </source>
</evidence>
<comment type="similarity">
    <text evidence="1 7">Belongs to the peptidase M16 family.</text>
</comment>
<feature type="domain" description="Peptidase M16 N-terminal" evidence="9">
    <location>
        <begin position="89"/>
        <end position="222"/>
    </location>
</feature>
<name>A0A1B0DQV0_PHLPP</name>
<keyword evidence="5" id="KW-0862">Zinc</keyword>
<evidence type="ECO:0000256" key="3">
    <source>
        <dbReference type="ARBA" id="ARBA00022723"/>
    </source>
</evidence>
<dbReference type="EMBL" id="AJVK01019381">
    <property type="status" value="NOT_ANNOTATED_CDS"/>
    <property type="molecule type" value="Genomic_DNA"/>
</dbReference>
<dbReference type="PROSITE" id="PS00143">
    <property type="entry name" value="INSULINASE"/>
    <property type="match status" value="1"/>
</dbReference>
<accession>A0A1B0DQV0</accession>
<evidence type="ECO:0000256" key="5">
    <source>
        <dbReference type="ARBA" id="ARBA00022833"/>
    </source>
</evidence>
<evidence type="ECO:0000259" key="9">
    <source>
        <dbReference type="Pfam" id="PF00675"/>
    </source>
</evidence>
<dbReference type="InterPro" id="IPR011765">
    <property type="entry name" value="Pept_M16_N"/>
</dbReference>
<evidence type="ECO:0000256" key="2">
    <source>
        <dbReference type="ARBA" id="ARBA00022670"/>
    </source>
</evidence>
<dbReference type="Pfam" id="PF00675">
    <property type="entry name" value="Peptidase_M16"/>
    <property type="match status" value="1"/>
</dbReference>
<feature type="domain" description="Peptidase M16 C-terminal" evidence="10">
    <location>
        <begin position="247"/>
        <end position="427"/>
    </location>
</feature>
<dbReference type="InterPro" id="IPR050626">
    <property type="entry name" value="Peptidase_M16"/>
</dbReference>
<keyword evidence="12" id="KW-1185">Reference proteome</keyword>
<keyword evidence="3" id="KW-0479">Metal-binding</keyword>
<evidence type="ECO:0000313" key="12">
    <source>
        <dbReference type="Proteomes" id="UP000092462"/>
    </source>
</evidence>
<evidence type="ECO:0000256" key="6">
    <source>
        <dbReference type="ARBA" id="ARBA00023049"/>
    </source>
</evidence>
<dbReference type="AlphaFoldDB" id="A0A1B0DQV0"/>
<dbReference type="VEuPathDB" id="VectorBase:PPAI010933"/>
<dbReference type="InterPro" id="IPR001431">
    <property type="entry name" value="Pept_M16_Zn_BS"/>
</dbReference>
<dbReference type="GO" id="GO:0006508">
    <property type="term" value="P:proteolysis"/>
    <property type="evidence" value="ECO:0007669"/>
    <property type="project" value="UniProtKB-KW"/>
</dbReference>
<evidence type="ECO:0000259" key="10">
    <source>
        <dbReference type="Pfam" id="PF05193"/>
    </source>
</evidence>
<dbReference type="PANTHER" id="PTHR43690">
    <property type="entry name" value="NARDILYSIN"/>
    <property type="match status" value="1"/>
</dbReference>
<dbReference type="SUPFAM" id="SSF63411">
    <property type="entry name" value="LuxS/MPP-like metallohydrolase"/>
    <property type="match status" value="2"/>
</dbReference>
<dbReference type="GO" id="GO:0046872">
    <property type="term" value="F:metal ion binding"/>
    <property type="evidence" value="ECO:0007669"/>
    <property type="project" value="UniProtKB-KW"/>
</dbReference>
<evidence type="ECO:0000256" key="1">
    <source>
        <dbReference type="ARBA" id="ARBA00007261"/>
    </source>
</evidence>
<dbReference type="EnsemblMetazoa" id="PPAI010933-RA">
    <property type="protein sequence ID" value="PPAI010933-PA"/>
    <property type="gene ID" value="PPAI010933"/>
</dbReference>
<organism evidence="11 12">
    <name type="scientific">Phlebotomus papatasi</name>
    <name type="common">Sandfly</name>
    <dbReference type="NCBI Taxonomy" id="29031"/>
    <lineage>
        <taxon>Eukaryota</taxon>
        <taxon>Metazoa</taxon>
        <taxon>Ecdysozoa</taxon>
        <taxon>Arthropoda</taxon>
        <taxon>Hexapoda</taxon>
        <taxon>Insecta</taxon>
        <taxon>Pterygota</taxon>
        <taxon>Neoptera</taxon>
        <taxon>Endopterygota</taxon>
        <taxon>Diptera</taxon>
        <taxon>Nematocera</taxon>
        <taxon>Psychodoidea</taxon>
        <taxon>Psychodidae</taxon>
        <taxon>Phlebotomus</taxon>
        <taxon>Phlebotomus</taxon>
    </lineage>
</organism>
<keyword evidence="6" id="KW-0482">Metalloprotease</keyword>
<dbReference type="Pfam" id="PF05193">
    <property type="entry name" value="Peptidase_M16_C"/>
    <property type="match status" value="1"/>
</dbReference>
<sequence>MGVSTEVTTYEVPDKSFSDKKDYRIFYLPNKLKVLLISDPSPISESDTESSSINTSSLSSDEYDGESTSSSDSDTFSGSCSESSSAVAEQEKMAAASLLVDVGSFSDPPDINGLAHFLEHMIFMGSKKYPEENEYDKFIRKHGGSDNASTDYEETVFYFEIPEKHLEGAVDIFSRLFVEPLLKKDSIKRERESVDSEFVTRSKDDNIRLEQLISSQANSNHPCHTFAWGNLETLKNNIDDDELHRRVVEFQKRHYSAHRMYLTLQARYPLDELERIVRKYFSEIPCNDLPGEDFSCFNNTNVFPSNFFETVYYVKPIASMKRLMISWCLPSLVREFMCKPQQLVGHIFDGEQKGSLCAYLRKKLWILDLVAEVDESDGFSNNSLYSIFSIEVSLTDRGYENIPSVIKAIFSYIKLLHQKGNSKRIYSELQAVEDAKFKYRNEKNAVDNVEELVLNLKYYPSKYVLNGDKLFFEYDSENPL</sequence>
<dbReference type="GO" id="GO:0004222">
    <property type="term" value="F:metalloendopeptidase activity"/>
    <property type="evidence" value="ECO:0007669"/>
    <property type="project" value="InterPro"/>
</dbReference>